<gene>
    <name evidence="4" type="ORF">SAMN05444398_102169</name>
</gene>
<dbReference type="AlphaFoldDB" id="A0A1M7A487"/>
<dbReference type="Proteomes" id="UP000183974">
    <property type="component" value="Unassembled WGS sequence"/>
</dbReference>
<dbReference type="Pfam" id="PF07969">
    <property type="entry name" value="Amidohydro_3"/>
    <property type="match status" value="1"/>
</dbReference>
<dbReference type="InterPro" id="IPR032466">
    <property type="entry name" value="Metal_Hydrolase"/>
</dbReference>
<dbReference type="FunFam" id="3.20.20.140:FF:000019">
    <property type="entry name" value="Cytosine deaminase"/>
    <property type="match status" value="1"/>
</dbReference>
<evidence type="ECO:0000259" key="3">
    <source>
        <dbReference type="Pfam" id="PF07969"/>
    </source>
</evidence>
<accession>A0A1M7A487</accession>
<dbReference type="InterPro" id="IPR013108">
    <property type="entry name" value="Amidohydro_3"/>
</dbReference>
<dbReference type="InterPro" id="IPR011059">
    <property type="entry name" value="Metal-dep_hydrolase_composite"/>
</dbReference>
<protein>
    <submittedName>
        <fullName evidence="4">Cytosine deaminase</fullName>
    </submittedName>
</protein>
<dbReference type="GO" id="GO:0004131">
    <property type="term" value="F:cytosine deaminase activity"/>
    <property type="evidence" value="ECO:0007669"/>
    <property type="project" value="TreeGrafter"/>
</dbReference>
<organism evidence="4 5">
    <name type="scientific">Roseovarius pacificus</name>
    <dbReference type="NCBI Taxonomy" id="337701"/>
    <lineage>
        <taxon>Bacteria</taxon>
        <taxon>Pseudomonadati</taxon>
        <taxon>Pseudomonadota</taxon>
        <taxon>Alphaproteobacteria</taxon>
        <taxon>Rhodobacterales</taxon>
        <taxon>Roseobacteraceae</taxon>
        <taxon>Roseovarius</taxon>
    </lineage>
</organism>
<proteinExistence type="predicted"/>
<dbReference type="InterPro" id="IPR052349">
    <property type="entry name" value="Metallo-hydrolase_Enzymes"/>
</dbReference>
<dbReference type="Gene3D" id="2.30.40.10">
    <property type="entry name" value="Urease, subunit C, domain 1"/>
    <property type="match status" value="1"/>
</dbReference>
<evidence type="ECO:0000256" key="2">
    <source>
        <dbReference type="ARBA" id="ARBA00022801"/>
    </source>
</evidence>
<feature type="domain" description="Amidohydrolase 3" evidence="3">
    <location>
        <begin position="39"/>
        <end position="398"/>
    </location>
</feature>
<dbReference type="Gene3D" id="3.20.20.140">
    <property type="entry name" value="Metal-dependent hydrolases"/>
    <property type="match status" value="1"/>
</dbReference>
<reference evidence="4 5" key="1">
    <citation type="submission" date="2016-11" db="EMBL/GenBank/DDBJ databases">
        <authorList>
            <person name="Jaros S."/>
            <person name="Januszkiewicz K."/>
            <person name="Wedrychowicz H."/>
        </authorList>
    </citation>
    <scope>NUCLEOTIDE SEQUENCE [LARGE SCALE GENOMIC DNA]</scope>
    <source>
        <strain evidence="4 5">DSM 29589</strain>
    </source>
</reference>
<dbReference type="PANTHER" id="PTHR32027:SF0">
    <property type="entry name" value="CYTOSINE DEAMINASE"/>
    <property type="match status" value="1"/>
</dbReference>
<dbReference type="EMBL" id="FRBR01000002">
    <property type="protein sequence ID" value="SHL37562.1"/>
    <property type="molecule type" value="Genomic_DNA"/>
</dbReference>
<dbReference type="GO" id="GO:0035888">
    <property type="term" value="F:isoguanine deaminase activity"/>
    <property type="evidence" value="ECO:0007669"/>
    <property type="project" value="TreeGrafter"/>
</dbReference>
<evidence type="ECO:0000313" key="4">
    <source>
        <dbReference type="EMBL" id="SHL37562.1"/>
    </source>
</evidence>
<dbReference type="STRING" id="337701.SAMN05444398_102169"/>
<name>A0A1M7A487_9RHOB</name>
<keyword evidence="1" id="KW-0479">Metal-binding</keyword>
<dbReference type="PANTHER" id="PTHR32027">
    <property type="entry name" value="CYTOSINE DEAMINASE"/>
    <property type="match status" value="1"/>
</dbReference>
<keyword evidence="5" id="KW-1185">Reference proteome</keyword>
<dbReference type="NCBIfam" id="NF005748">
    <property type="entry name" value="PRK07572.1"/>
    <property type="match status" value="1"/>
</dbReference>
<dbReference type="SUPFAM" id="SSF51338">
    <property type="entry name" value="Composite domain of metallo-dependent hydrolases"/>
    <property type="match status" value="1"/>
</dbReference>
<dbReference type="GO" id="GO:0006209">
    <property type="term" value="P:cytosine catabolic process"/>
    <property type="evidence" value="ECO:0007669"/>
    <property type="project" value="TreeGrafter"/>
</dbReference>
<evidence type="ECO:0000256" key="1">
    <source>
        <dbReference type="ARBA" id="ARBA00022723"/>
    </source>
</evidence>
<dbReference type="RefSeq" id="WP_073033878.1">
    <property type="nucleotide sequence ID" value="NZ_BMLR01000002.1"/>
</dbReference>
<evidence type="ECO:0000313" key="5">
    <source>
        <dbReference type="Proteomes" id="UP000183974"/>
    </source>
</evidence>
<keyword evidence="2" id="KW-0378">Hydrolase</keyword>
<dbReference type="SUPFAM" id="SSF51556">
    <property type="entry name" value="Metallo-dependent hydrolases"/>
    <property type="match status" value="1"/>
</dbReference>
<sequence>MFDLIVKGGTLPDGRVADIGIEGDTISAVEDLSGAEAGEVIDAAGDLVSPPFVDPHFHLDATLSYGLPRINASGTLLEGIGLWGELKQIVTQDEMVERALSYCDWAASQGLLAIRSHVDTCDDRLLGVEAMLEVRERVRDYIDLQLVAFPQDGFYRDPTARANTIRALDMGVDVVGGIPHFERTMSDGAASVRELCEIAADRSLMVDLHCDESDDPLSRHVETLACEAQRLGLQGRVAGSHLTSMHSMDNYYVSKLLPLMAEAGVAAIPNPLINITLQGRHDTYPKRRGLTRVKEMQAHGITVGWGQDCVLDPWYSLGTADMLDVAFMGMHVAQMTSPEDMARCFDMVTNQNAQILGLEGYGLAPGKRASLVVLDAGTPIEALRLRPARLAVVSNGKVISRMPREDAELALPGRPETVRRRHKAGR</sequence>
<dbReference type="OrthoDB" id="9815027at2"/>
<dbReference type="CDD" id="cd01293">
    <property type="entry name" value="Bact_CD"/>
    <property type="match status" value="1"/>
</dbReference>
<dbReference type="GO" id="GO:0046872">
    <property type="term" value="F:metal ion binding"/>
    <property type="evidence" value="ECO:0007669"/>
    <property type="project" value="UniProtKB-KW"/>
</dbReference>